<name>B8GFI8_METPE</name>
<dbReference type="AlphaFoldDB" id="B8GFI8"/>
<gene>
    <name evidence="2" type="ordered locus">Mpal_0668</name>
</gene>
<keyword evidence="3" id="KW-1185">Reference proteome</keyword>
<sequence>MDQEPPKIVVAGDIALDWLQVDSPLREDDPLNWRKYPGYRWHQFPGGALLVAQMLVAAIDDPVHTYNLGDLMGSTSATVLHSLARVGTDPDRKDSTVLRVQQYLGYSGPADGTGVIPELNDDPEDATIVVLDDAGNGFRDQETAWPSIIRNSESRPFVVLKMGHPLAKGKLWDLLLNDHADRLIVVISANDLRTLGANISRRLSWERTVTDLAWQIAYNPALRPLTAVATLVIRIGIDGALVLRRTGEGSVATFLFDPQGYEDAYKDQGQYPGDMQGLTPAFIAALTRRLARDGEVGILDGVREGIIASRRLFRLGYGTDPHNPTYPGPELFTDPVPEDGMIERVDLDDLQALEDDPHWTILHHLEQTQFEDIARRIVREGVGALQRPVPIARFNNLVVVDRDEIESYQSIRNLLVEYINNTQIRRPLSFAVFGPPGSGKSFGVSELSKGLAPEQIESMTFNLSQFESTRDLVGAFHLIRDASLEGKIPLVFFDEFDARFGDQPLGWLRFFLAPMQDGIFKDGESSHPIGRAVFVFAGGTSISFDEFAKRVIDPDDPVLKDAKATDFISRLRGRIDIRGCNAGPDDEGRYLVRRALLLRSIIERTAKHLVTASGMVPIDSGVLRAFLKVPAYRHGVRSMQAIVEMSTLTDKKIFAPASIPPIEQLALHVDADLFRLLMLQDILFERMVEPMALAIHAEYLAHVTPGPAGQLPPMALPWETLPEEFRESTRDQAREIRQKLRMVNCGIMPKAMGVDRVVMAFTDTQVELLARTEHDRWMREMKRNGWVAGVVHDDERKVHPDLIPWRGLSDDVREKDRDVVRTIPQFLEEAGFAIYSIL</sequence>
<reference evidence="2 3" key="1">
    <citation type="journal article" date="2015" name="Genome Announc.">
        <title>Complete Genome Sequence of Methanosphaerula palustris E1-9CT, a Hydrogenotrophic Methanogen Isolated from a Minerotrophic Fen Peatland.</title>
        <authorList>
            <person name="Cadillo-Quiroz H."/>
            <person name="Browne P."/>
            <person name="Kyrpides N."/>
            <person name="Woyke T."/>
            <person name="Goodwin L."/>
            <person name="Detter C."/>
            <person name="Yavitt J.B."/>
            <person name="Zinder S.H."/>
        </authorList>
    </citation>
    <scope>NUCLEOTIDE SEQUENCE [LARGE SCALE GENOMIC DNA]</scope>
    <source>
        <strain evidence="3">ATCC BAA-1556 / DSM 19958 / E1-9c</strain>
    </source>
</reference>
<dbReference type="eggNOG" id="arCOG08079">
    <property type="taxonomic scope" value="Archaea"/>
</dbReference>
<dbReference type="InterPro" id="IPR003032">
    <property type="entry name" value="Ryanodine_rcpt"/>
</dbReference>
<dbReference type="Gene3D" id="3.40.50.300">
    <property type="entry name" value="P-loop containing nucleotide triphosphate hydrolases"/>
    <property type="match status" value="1"/>
</dbReference>
<dbReference type="InterPro" id="IPR027417">
    <property type="entry name" value="P-loop_NTPase"/>
</dbReference>
<evidence type="ECO:0000313" key="3">
    <source>
        <dbReference type="Proteomes" id="UP000002457"/>
    </source>
</evidence>
<dbReference type="Pfam" id="PF02026">
    <property type="entry name" value="RyR"/>
    <property type="match status" value="1"/>
</dbReference>
<proteinExistence type="predicted"/>
<dbReference type="EMBL" id="CP001338">
    <property type="protein sequence ID" value="ACL16036.1"/>
    <property type="molecule type" value="Genomic_DNA"/>
</dbReference>
<evidence type="ECO:0000259" key="1">
    <source>
        <dbReference type="Pfam" id="PF02026"/>
    </source>
</evidence>
<dbReference type="KEGG" id="mpl:Mpal_0668"/>
<protein>
    <recommendedName>
        <fullName evidence="1">Ryanodine receptor Ryr domain-containing protein</fullName>
    </recommendedName>
</protein>
<dbReference type="OrthoDB" id="80478at2157"/>
<feature type="domain" description="Ryanodine receptor Ryr" evidence="1">
    <location>
        <begin position="762"/>
        <end position="834"/>
    </location>
</feature>
<dbReference type="RefSeq" id="WP_012617355.1">
    <property type="nucleotide sequence ID" value="NC_011832.1"/>
</dbReference>
<organism evidence="2 3">
    <name type="scientific">Methanosphaerula palustris (strain ATCC BAA-1556 / DSM 19958 / E1-9c)</name>
    <dbReference type="NCBI Taxonomy" id="521011"/>
    <lineage>
        <taxon>Archaea</taxon>
        <taxon>Methanobacteriati</taxon>
        <taxon>Methanobacteriota</taxon>
        <taxon>Stenosarchaea group</taxon>
        <taxon>Methanomicrobia</taxon>
        <taxon>Methanomicrobiales</taxon>
        <taxon>Methanoregulaceae</taxon>
        <taxon>Methanosphaerula</taxon>
    </lineage>
</organism>
<dbReference type="Gene3D" id="6.20.350.10">
    <property type="match status" value="1"/>
</dbReference>
<accession>B8GFI8</accession>
<dbReference type="SUPFAM" id="SSF52540">
    <property type="entry name" value="P-loop containing nucleoside triphosphate hydrolases"/>
    <property type="match status" value="1"/>
</dbReference>
<dbReference type="GeneID" id="7271812"/>
<dbReference type="Proteomes" id="UP000002457">
    <property type="component" value="Chromosome"/>
</dbReference>
<evidence type="ECO:0000313" key="2">
    <source>
        <dbReference type="EMBL" id="ACL16036.1"/>
    </source>
</evidence>
<dbReference type="HOGENOM" id="CLU_015856_0_0_2"/>